<comment type="subcellular location">
    <subcellularLocation>
        <location evidence="1">Cell inner membrane</location>
        <topology evidence="1">Multi-pass membrane protein</topology>
    </subcellularLocation>
</comment>
<evidence type="ECO:0000313" key="11">
    <source>
        <dbReference type="Proteomes" id="UP000281498"/>
    </source>
</evidence>
<keyword evidence="7 8" id="KW-0472">Membrane</keyword>
<sequence>MIRLGIFYFVLYCSFAVVLMFLPLYLQYHGIGTGRIGMIMAMGSVMAVIGQPIWGYISDKVNSAKKVLLFIMVSALLCSFLFFAVESFWSLLLLFTLFMFFMTSCGPLTDSIAMQYANKHKKNYGAVRSFGSIGVGTSALVLGMLIGVVGIQYIGWMYAIIMLAAIPLVLIINESGREVTTGVRPSITLSSLKELLKNKKYIWIVIISFLIFTPHKMNDSLLTIYLADLGALEKQIGLAWMFATFSSVPIFALTGLLLKRFKEMTLLMVAAFLYSIRWFLYGVWDDPQILTYLQLLHGVTFPLFFVAVFHYVTKLVPRELIATGQLLFIASTIGLGGLLGNAGGGWHMETYSPQATYHLAGYFSLIASILIMITLLYSRRNNKTKIYNGTRMTYEK</sequence>
<dbReference type="Gene3D" id="1.20.1250.20">
    <property type="entry name" value="MFS general substrate transporter like domains"/>
    <property type="match status" value="2"/>
</dbReference>
<dbReference type="PANTHER" id="PTHR23522:SF10">
    <property type="entry name" value="3-PHENYLPROPIONIC ACID TRANSPORTER-RELATED"/>
    <property type="match status" value="1"/>
</dbReference>
<gene>
    <name evidence="10" type="ORF">CR203_10070</name>
</gene>
<feature type="transmembrane region" description="Helical" evidence="8">
    <location>
        <begin position="359"/>
        <end position="377"/>
    </location>
</feature>
<protein>
    <recommendedName>
        <fullName evidence="9">Major facilitator superfamily (MFS) profile domain-containing protein</fullName>
    </recommendedName>
</protein>
<evidence type="ECO:0000313" key="10">
    <source>
        <dbReference type="EMBL" id="RKL67684.1"/>
    </source>
</evidence>
<evidence type="ECO:0000256" key="2">
    <source>
        <dbReference type="ARBA" id="ARBA00022448"/>
    </source>
</evidence>
<keyword evidence="11" id="KW-1185">Reference proteome</keyword>
<feature type="transmembrane region" description="Helical" evidence="8">
    <location>
        <begin position="265"/>
        <end position="284"/>
    </location>
</feature>
<dbReference type="GO" id="GO:0030395">
    <property type="term" value="F:lactose binding"/>
    <property type="evidence" value="ECO:0007669"/>
    <property type="project" value="TreeGrafter"/>
</dbReference>
<comment type="caution">
    <text evidence="10">The sequence shown here is derived from an EMBL/GenBank/DDBJ whole genome shotgun (WGS) entry which is preliminary data.</text>
</comment>
<dbReference type="PANTHER" id="PTHR23522">
    <property type="entry name" value="BLL5896 PROTEIN"/>
    <property type="match status" value="1"/>
</dbReference>
<dbReference type="GO" id="GO:0005886">
    <property type="term" value="C:plasma membrane"/>
    <property type="evidence" value="ECO:0007669"/>
    <property type="project" value="UniProtKB-SubCell"/>
</dbReference>
<feature type="transmembrane region" description="Helical" evidence="8">
    <location>
        <begin position="67"/>
        <end position="85"/>
    </location>
</feature>
<dbReference type="EMBL" id="PDOE01000003">
    <property type="protein sequence ID" value="RKL67684.1"/>
    <property type="molecule type" value="Genomic_DNA"/>
</dbReference>
<feature type="transmembrane region" description="Helical" evidence="8">
    <location>
        <begin position="130"/>
        <end position="149"/>
    </location>
</feature>
<dbReference type="InterPro" id="IPR036259">
    <property type="entry name" value="MFS_trans_sf"/>
</dbReference>
<evidence type="ECO:0000259" key="9">
    <source>
        <dbReference type="PROSITE" id="PS50850"/>
    </source>
</evidence>
<feature type="transmembrane region" description="Helical" evidence="8">
    <location>
        <begin position="290"/>
        <end position="313"/>
    </location>
</feature>
<evidence type="ECO:0000256" key="3">
    <source>
        <dbReference type="ARBA" id="ARBA00022475"/>
    </source>
</evidence>
<feature type="transmembrane region" description="Helical" evidence="8">
    <location>
        <begin position="7"/>
        <end position="28"/>
    </location>
</feature>
<dbReference type="AlphaFoldDB" id="A0A3A9K3M8"/>
<dbReference type="RefSeq" id="WP_110935154.1">
    <property type="nucleotide sequence ID" value="NZ_KZ614146.1"/>
</dbReference>
<organism evidence="10 11">
    <name type="scientific">Salipaludibacillus neizhouensis</name>
    <dbReference type="NCBI Taxonomy" id="885475"/>
    <lineage>
        <taxon>Bacteria</taxon>
        <taxon>Bacillati</taxon>
        <taxon>Bacillota</taxon>
        <taxon>Bacilli</taxon>
        <taxon>Bacillales</taxon>
        <taxon>Bacillaceae</taxon>
    </lineage>
</organism>
<evidence type="ECO:0000256" key="1">
    <source>
        <dbReference type="ARBA" id="ARBA00004429"/>
    </source>
</evidence>
<dbReference type="OrthoDB" id="1650886at2"/>
<evidence type="ECO:0000256" key="6">
    <source>
        <dbReference type="ARBA" id="ARBA00022989"/>
    </source>
</evidence>
<evidence type="ECO:0000256" key="5">
    <source>
        <dbReference type="ARBA" id="ARBA00022692"/>
    </source>
</evidence>
<proteinExistence type="predicted"/>
<dbReference type="InterPro" id="IPR026032">
    <property type="entry name" value="HcaT-like"/>
</dbReference>
<dbReference type="SUPFAM" id="SSF103473">
    <property type="entry name" value="MFS general substrate transporter"/>
    <property type="match status" value="1"/>
</dbReference>
<feature type="transmembrane region" description="Helical" evidence="8">
    <location>
        <begin position="237"/>
        <end position="258"/>
    </location>
</feature>
<keyword evidence="3" id="KW-1003">Cell membrane</keyword>
<accession>A0A3A9K3M8</accession>
<feature type="transmembrane region" description="Helical" evidence="8">
    <location>
        <begin position="34"/>
        <end position="55"/>
    </location>
</feature>
<name>A0A3A9K3M8_9BACI</name>
<feature type="domain" description="Major facilitator superfamily (MFS) profile" evidence="9">
    <location>
        <begin position="1"/>
        <end position="379"/>
    </location>
</feature>
<keyword evidence="4" id="KW-0997">Cell inner membrane</keyword>
<keyword evidence="6 8" id="KW-1133">Transmembrane helix</keyword>
<dbReference type="Pfam" id="PF12832">
    <property type="entry name" value="MFS_1_like"/>
    <property type="match status" value="1"/>
</dbReference>
<feature type="transmembrane region" description="Helical" evidence="8">
    <location>
        <begin position="91"/>
        <end position="109"/>
    </location>
</feature>
<reference evidence="10 11" key="1">
    <citation type="submission" date="2017-10" db="EMBL/GenBank/DDBJ databases">
        <title>Bacillus sp. nov., a halophilic bacterium isolated from a Keqin Lake.</title>
        <authorList>
            <person name="Wang H."/>
        </authorList>
    </citation>
    <scope>NUCLEOTIDE SEQUENCE [LARGE SCALE GENOMIC DNA]</scope>
    <source>
        <strain evidence="10 11">KCTC 13187</strain>
    </source>
</reference>
<dbReference type="InterPro" id="IPR024989">
    <property type="entry name" value="MFS_assoc_dom"/>
</dbReference>
<keyword evidence="2" id="KW-0813">Transport</keyword>
<evidence type="ECO:0000256" key="4">
    <source>
        <dbReference type="ARBA" id="ARBA00022519"/>
    </source>
</evidence>
<dbReference type="PROSITE" id="PS50850">
    <property type="entry name" value="MFS"/>
    <property type="match status" value="1"/>
</dbReference>
<feature type="transmembrane region" description="Helical" evidence="8">
    <location>
        <begin position="155"/>
        <end position="172"/>
    </location>
</feature>
<feature type="transmembrane region" description="Helical" evidence="8">
    <location>
        <begin position="201"/>
        <end position="217"/>
    </location>
</feature>
<dbReference type="Proteomes" id="UP000281498">
    <property type="component" value="Unassembled WGS sequence"/>
</dbReference>
<dbReference type="InterPro" id="IPR020846">
    <property type="entry name" value="MFS_dom"/>
</dbReference>
<evidence type="ECO:0000256" key="7">
    <source>
        <dbReference type="ARBA" id="ARBA00023136"/>
    </source>
</evidence>
<evidence type="ECO:0000256" key="8">
    <source>
        <dbReference type="SAM" id="Phobius"/>
    </source>
</evidence>
<feature type="transmembrane region" description="Helical" evidence="8">
    <location>
        <begin position="320"/>
        <end position="339"/>
    </location>
</feature>
<dbReference type="PIRSF" id="PIRSF004925">
    <property type="entry name" value="HcaT"/>
    <property type="match status" value="1"/>
</dbReference>
<dbReference type="GO" id="GO:0015528">
    <property type="term" value="F:lactose:proton symporter activity"/>
    <property type="evidence" value="ECO:0007669"/>
    <property type="project" value="TreeGrafter"/>
</dbReference>
<keyword evidence="5 8" id="KW-0812">Transmembrane</keyword>